<dbReference type="STRING" id="428406.Rpic12D_0657"/>
<name>C6BDM3_RALP1</name>
<organism evidence="1">
    <name type="scientific">Ralstonia pickettii (strain 12D)</name>
    <dbReference type="NCBI Taxonomy" id="428406"/>
    <lineage>
        <taxon>Bacteria</taxon>
        <taxon>Pseudomonadati</taxon>
        <taxon>Pseudomonadota</taxon>
        <taxon>Betaproteobacteria</taxon>
        <taxon>Burkholderiales</taxon>
        <taxon>Burkholderiaceae</taxon>
        <taxon>Ralstonia</taxon>
    </lineage>
</organism>
<dbReference type="AlphaFoldDB" id="C6BDM3"/>
<dbReference type="EMBL" id="CP001644">
    <property type="protein sequence ID" value="ACS61958.1"/>
    <property type="molecule type" value="Genomic_DNA"/>
</dbReference>
<reference evidence="1" key="1">
    <citation type="submission" date="2009-06" db="EMBL/GenBank/DDBJ databases">
        <title>Complete sequence chromosome 1 of Ralstonia pickettii 12D.</title>
        <authorList>
            <consortium name="US DOE Joint Genome Institute"/>
            <person name="Lucas S."/>
            <person name="Copeland A."/>
            <person name="Lapidus A."/>
            <person name="Glavina del Rio T."/>
            <person name="Dalin E."/>
            <person name="Tice H."/>
            <person name="Bruce D."/>
            <person name="Goodwin L."/>
            <person name="Pitluck S."/>
            <person name="Sims D."/>
            <person name="Meincke L."/>
            <person name="Brettin T."/>
            <person name="Detter J.C."/>
            <person name="Han C."/>
            <person name="Larimer F."/>
            <person name="Land M."/>
            <person name="Hauser L."/>
            <person name="Kyrpides N."/>
            <person name="Ovchinnikova G."/>
            <person name="Marsh T."/>
            <person name="Richardson P."/>
        </authorList>
    </citation>
    <scope>NUCLEOTIDE SEQUENCE [LARGE SCALE GENOMIC DNA]</scope>
    <source>
        <strain evidence="1">12D</strain>
    </source>
</reference>
<proteinExistence type="predicted"/>
<evidence type="ECO:0000313" key="1">
    <source>
        <dbReference type="EMBL" id="ACS61958.1"/>
    </source>
</evidence>
<dbReference type="HOGENOM" id="CLU_1213277_0_0_4"/>
<sequence length="239" mass="25749">MANNYQDATGVLILDRVTPVISALFGAFHLDGSYPGNGKAYIARLTEINDPQWSDVLDGLMALAARLDLPAPDDAEGEDGEDRDTELSMPALIDLIAPHFGADQNQDLANLIEHHPFEGSADLDALFLIATCFDDGHHLVAIQLEGCWRCSRSRLFEFGGHGCFISRELTVSSESTHALQLGAELRTAILAGDLAAASNRIANETLALLAAITDDQVRARLRRSVADRLLTDPSLTAAD</sequence>
<gene>
    <name evidence="1" type="ordered locus">Rpic12D_0657</name>
</gene>
<protein>
    <submittedName>
        <fullName evidence="1">Uncharacterized protein</fullName>
    </submittedName>
</protein>
<accession>C6BDM3</accession>
<dbReference type="KEGG" id="rpf:Rpic12D_0657"/>